<dbReference type="PROSITE" id="PS50005">
    <property type="entry name" value="TPR"/>
    <property type="match status" value="2"/>
</dbReference>
<keyword evidence="6" id="KW-1185">Reference proteome</keyword>
<dbReference type="InterPro" id="IPR051012">
    <property type="entry name" value="CellSynth/LPSAsmb/PSIAsmb"/>
</dbReference>
<comment type="caution">
    <text evidence="5">The sequence shown here is derived from an EMBL/GenBank/DDBJ whole genome shotgun (WGS) entry which is preliminary data.</text>
</comment>
<evidence type="ECO:0000256" key="4">
    <source>
        <dbReference type="SAM" id="SignalP"/>
    </source>
</evidence>
<dbReference type="PANTHER" id="PTHR45586">
    <property type="entry name" value="TPR REPEAT-CONTAINING PROTEIN PA4667"/>
    <property type="match status" value="1"/>
</dbReference>
<proteinExistence type="predicted"/>
<feature type="repeat" description="TPR" evidence="3">
    <location>
        <begin position="637"/>
        <end position="670"/>
    </location>
</feature>
<sequence>MFVRFILALLLVFSCQLFADNQYNYENALKLYQQKQFDSAGIHLRNVLKDNPDNLAAQILLGKILLEQQHFAQALNVLEGALTDGADVNLLSDELSYIYLLFQDESRLMQLEKYGVFSTLKRFNWLLVSANLYQENGKYTEAATALDNAEQLFADNASLLNAKAGLAIRLRQFGKANNLLQQTLAQDPQNIETLLLLGNLAKQQQQPEAALDYYQRALALQSDNPFVLRALSAAWFAVGQPDKARPLLLKLQDMGLNDAYLRFSLLLLNAVLDNKTETTNFVALRDDLNALPADYFAAAPAQLYLRAALNYLLGASEQAIQDLEAYLKLQPQDSNAIALIAEHYLRTREPSMALRFLERHQEHIQNSVPLLAQHVLLTMRAGKLKTAETMLSDIRARFPADATLAALDADLKRQLYGPELALQELNKQQSPDTPATLLTGALLALDIGDNDAALEKAHQLITLAPDNADYLNLYAGILLQAQQYQSANQTLQQLLKLKPEHFAGRLTLANLYISQGKIQEAETLLSALLKEQPYHQATTVLLAATELQLNKTQQAEQRLNTMLNRKYYRPAVDLLLRHYLTTNALTDARYLLQRALRQEFLDKELLFQEVDVLLALNETAQAEDKIKLIQSLPELSSGHWLQLGKIQQRLGHPQLALQNLATALQLSPDQPVYQYEYIAMLIANNKLTLAKEQLTALKGESGQSADAYLLRAEYANQTGNSADAFAAFQTSISKDPLFNRAWAGLYELARQEKYNQPFVTVAEQYLSANPDNVWLRRLLAEHHINHHSYAAAKQQYQQLLNAGAFTDDPWLYNNLANALLTDDAEQALMYAIQADKLLSNNPRIQLTRAKALLELHQFDQALPVLRQAFALDSTNAEINYLLAECLVQLQRKEEARLILQKLVNSTSQPDYRSKASSLLNTL</sequence>
<feature type="signal peptide" evidence="4">
    <location>
        <begin position="1"/>
        <end position="19"/>
    </location>
</feature>
<dbReference type="InterPro" id="IPR011990">
    <property type="entry name" value="TPR-like_helical_dom_sf"/>
</dbReference>
<dbReference type="Pfam" id="PF14559">
    <property type="entry name" value="TPR_19"/>
    <property type="match status" value="3"/>
</dbReference>
<dbReference type="PANTHER" id="PTHR45586:SF1">
    <property type="entry name" value="LIPOPOLYSACCHARIDE ASSEMBLY PROTEIN B"/>
    <property type="match status" value="1"/>
</dbReference>
<protein>
    <recommendedName>
        <fullName evidence="7">PEP-CTERM system TPR-repeat lipoprotein</fullName>
    </recommendedName>
</protein>
<feature type="repeat" description="TPR" evidence="3">
    <location>
        <begin position="191"/>
        <end position="224"/>
    </location>
</feature>
<evidence type="ECO:0000256" key="1">
    <source>
        <dbReference type="ARBA" id="ARBA00022737"/>
    </source>
</evidence>
<dbReference type="InterPro" id="IPR019734">
    <property type="entry name" value="TPR_rpt"/>
</dbReference>
<dbReference type="EMBL" id="BAAAEO010000004">
    <property type="protein sequence ID" value="GAA0560119.1"/>
    <property type="molecule type" value="Genomic_DNA"/>
</dbReference>
<feature type="chain" id="PRO_5046812416" description="PEP-CTERM system TPR-repeat lipoprotein" evidence="4">
    <location>
        <begin position="20"/>
        <end position="922"/>
    </location>
</feature>
<dbReference type="SMART" id="SM00028">
    <property type="entry name" value="TPR"/>
    <property type="match status" value="12"/>
</dbReference>
<evidence type="ECO:0000313" key="6">
    <source>
        <dbReference type="Proteomes" id="UP001501169"/>
    </source>
</evidence>
<dbReference type="PROSITE" id="PS51257">
    <property type="entry name" value="PROKAR_LIPOPROTEIN"/>
    <property type="match status" value="1"/>
</dbReference>
<keyword evidence="4" id="KW-0732">Signal</keyword>
<gene>
    <name evidence="5" type="ORF">GCM10009098_30210</name>
</gene>
<dbReference type="RefSeq" id="WP_226767371.1">
    <property type="nucleotide sequence ID" value="NZ_BAAAEO010000004.1"/>
</dbReference>
<organism evidence="5 6">
    <name type="scientific">Rheinheimera aquimaris</name>
    <dbReference type="NCBI Taxonomy" id="412437"/>
    <lineage>
        <taxon>Bacteria</taxon>
        <taxon>Pseudomonadati</taxon>
        <taxon>Pseudomonadota</taxon>
        <taxon>Gammaproteobacteria</taxon>
        <taxon>Chromatiales</taxon>
        <taxon>Chromatiaceae</taxon>
        <taxon>Rheinheimera</taxon>
    </lineage>
</organism>
<reference evidence="6" key="1">
    <citation type="journal article" date="2019" name="Int. J. Syst. Evol. Microbiol.">
        <title>The Global Catalogue of Microorganisms (GCM) 10K type strain sequencing project: providing services to taxonomists for standard genome sequencing and annotation.</title>
        <authorList>
            <consortium name="The Broad Institute Genomics Platform"/>
            <consortium name="The Broad Institute Genome Sequencing Center for Infectious Disease"/>
            <person name="Wu L."/>
            <person name="Ma J."/>
        </authorList>
    </citation>
    <scope>NUCLEOTIDE SEQUENCE [LARGE SCALE GENOMIC DNA]</scope>
    <source>
        <strain evidence="6">JCM 14331</strain>
    </source>
</reference>
<dbReference type="Proteomes" id="UP001501169">
    <property type="component" value="Unassembled WGS sequence"/>
</dbReference>
<accession>A0ABP3P9H1</accession>
<keyword evidence="1" id="KW-0677">Repeat</keyword>
<evidence type="ECO:0000256" key="3">
    <source>
        <dbReference type="PROSITE-ProRule" id="PRU00339"/>
    </source>
</evidence>
<evidence type="ECO:0000256" key="2">
    <source>
        <dbReference type="ARBA" id="ARBA00022803"/>
    </source>
</evidence>
<keyword evidence="2 3" id="KW-0802">TPR repeat</keyword>
<dbReference type="Gene3D" id="1.25.40.10">
    <property type="entry name" value="Tetratricopeptide repeat domain"/>
    <property type="match status" value="6"/>
</dbReference>
<name>A0ABP3P9H1_9GAMM</name>
<dbReference type="Pfam" id="PF13432">
    <property type="entry name" value="TPR_16"/>
    <property type="match status" value="2"/>
</dbReference>
<dbReference type="SUPFAM" id="SSF48452">
    <property type="entry name" value="TPR-like"/>
    <property type="match status" value="6"/>
</dbReference>
<evidence type="ECO:0000313" key="5">
    <source>
        <dbReference type="EMBL" id="GAA0560119.1"/>
    </source>
</evidence>
<evidence type="ECO:0008006" key="7">
    <source>
        <dbReference type="Google" id="ProtNLM"/>
    </source>
</evidence>